<protein>
    <submittedName>
        <fullName evidence="1">Uncharacterized protein</fullName>
    </submittedName>
</protein>
<accession>L0R734</accession>
<dbReference type="AlphaFoldDB" id="L0R734"/>
<dbReference type="Proteomes" id="UP000010808">
    <property type="component" value="Chromosome"/>
</dbReference>
<dbReference type="HOGENOM" id="CLU_3198933_0_0_7"/>
<reference evidence="1 2" key="1">
    <citation type="submission" date="2012-10" db="EMBL/GenBank/DDBJ databases">
        <authorList>
            <person name="Genoscope - CEA"/>
        </authorList>
    </citation>
    <scope>NUCLEOTIDE SEQUENCE [LARGE SCALE GENOMIC DNA]</scope>
    <source>
        <strain evidence="2">AM13 / DSM 14728</strain>
    </source>
</reference>
<dbReference type="KEGG" id="dhy:DESAM_10019"/>
<evidence type="ECO:0000313" key="1">
    <source>
        <dbReference type="EMBL" id="CCO22000.1"/>
    </source>
</evidence>
<gene>
    <name evidence="1" type="ORF">DESAM_10019</name>
</gene>
<keyword evidence="2" id="KW-1185">Reference proteome</keyword>
<evidence type="ECO:0000313" key="2">
    <source>
        <dbReference type="Proteomes" id="UP000010808"/>
    </source>
</evidence>
<name>L0R734_9BACT</name>
<sequence>MLIDTELSNLIDNVSGGFIVSISLDEIVMKWSVVCRIEIVWEMPR</sequence>
<proteinExistence type="predicted"/>
<organism evidence="1 2">
    <name type="scientific">Maridesulfovibrio hydrothermalis AM13 = DSM 14728</name>
    <dbReference type="NCBI Taxonomy" id="1121451"/>
    <lineage>
        <taxon>Bacteria</taxon>
        <taxon>Pseudomonadati</taxon>
        <taxon>Thermodesulfobacteriota</taxon>
        <taxon>Desulfovibrionia</taxon>
        <taxon>Desulfovibrionales</taxon>
        <taxon>Desulfovibrionaceae</taxon>
        <taxon>Maridesulfovibrio</taxon>
    </lineage>
</organism>
<dbReference type="EMBL" id="FO203522">
    <property type="protein sequence ID" value="CCO22000.1"/>
    <property type="molecule type" value="Genomic_DNA"/>
</dbReference>